<dbReference type="PANTHER" id="PTHR10587:SF133">
    <property type="entry name" value="CHITIN DEACETYLASE 1-RELATED"/>
    <property type="match status" value="1"/>
</dbReference>
<dbReference type="PANTHER" id="PTHR10587">
    <property type="entry name" value="GLYCOSYL TRANSFERASE-RELATED"/>
    <property type="match status" value="1"/>
</dbReference>
<dbReference type="PROSITE" id="PS51677">
    <property type="entry name" value="NODB"/>
    <property type="match status" value="1"/>
</dbReference>
<dbReference type="InterPro" id="IPR050248">
    <property type="entry name" value="Polysacc_deacetylase_ArnD"/>
</dbReference>
<dbReference type="InterPro" id="IPR011330">
    <property type="entry name" value="Glyco_hydro/deAcase_b/a-brl"/>
</dbReference>
<accession>A0A2N6VLY5</accession>
<dbReference type="InterPro" id="IPR002509">
    <property type="entry name" value="NODB_dom"/>
</dbReference>
<name>A0A2N6VLY5_9MICO</name>
<dbReference type="Proteomes" id="UP000235598">
    <property type="component" value="Unassembled WGS sequence"/>
</dbReference>
<evidence type="ECO:0000313" key="6">
    <source>
        <dbReference type="EMBL" id="PMD05160.1"/>
    </source>
</evidence>
<dbReference type="EMBL" id="PNHK01000003">
    <property type="protein sequence ID" value="PMD05160.1"/>
    <property type="molecule type" value="Genomic_DNA"/>
</dbReference>
<gene>
    <name evidence="6" type="ORF">CJ199_08725</name>
</gene>
<dbReference type="PROSITE" id="PS51257">
    <property type="entry name" value="PROKAR_LIPOPROTEIN"/>
    <property type="match status" value="1"/>
</dbReference>
<dbReference type="GO" id="GO:0016020">
    <property type="term" value="C:membrane"/>
    <property type="evidence" value="ECO:0007669"/>
    <property type="project" value="TreeGrafter"/>
</dbReference>
<dbReference type="Gene3D" id="3.20.20.370">
    <property type="entry name" value="Glycoside hydrolase/deacetylase"/>
    <property type="match status" value="1"/>
</dbReference>
<feature type="region of interest" description="Disordered" evidence="3">
    <location>
        <begin position="122"/>
        <end position="191"/>
    </location>
</feature>
<dbReference type="RefSeq" id="WP_102239101.1">
    <property type="nucleotide sequence ID" value="NZ_JBDMHW010000008.1"/>
</dbReference>
<keyword evidence="1" id="KW-0479">Metal-binding</keyword>
<evidence type="ECO:0000256" key="4">
    <source>
        <dbReference type="SAM" id="SignalP"/>
    </source>
</evidence>
<evidence type="ECO:0000256" key="3">
    <source>
        <dbReference type="SAM" id="MobiDB-lite"/>
    </source>
</evidence>
<evidence type="ECO:0000256" key="2">
    <source>
        <dbReference type="ARBA" id="ARBA00022801"/>
    </source>
</evidence>
<proteinExistence type="predicted"/>
<dbReference type="OrthoDB" id="9763050at2"/>
<dbReference type="Pfam" id="PF01522">
    <property type="entry name" value="Polysacc_deac_1"/>
    <property type="match status" value="1"/>
</dbReference>
<feature type="domain" description="NodB homology" evidence="5">
    <location>
        <begin position="309"/>
        <end position="487"/>
    </location>
</feature>
<organism evidence="6 7">
    <name type="scientific">Brevibacterium paucivorans</name>
    <dbReference type="NCBI Taxonomy" id="170994"/>
    <lineage>
        <taxon>Bacteria</taxon>
        <taxon>Bacillati</taxon>
        <taxon>Actinomycetota</taxon>
        <taxon>Actinomycetes</taxon>
        <taxon>Micrococcales</taxon>
        <taxon>Brevibacteriaceae</taxon>
        <taxon>Brevibacterium</taxon>
    </lineage>
</organism>
<dbReference type="GO" id="GO:0005975">
    <property type="term" value="P:carbohydrate metabolic process"/>
    <property type="evidence" value="ECO:0007669"/>
    <property type="project" value="InterPro"/>
</dbReference>
<feature type="chain" id="PRO_5014704871" description="NodB homology domain-containing protein" evidence="4">
    <location>
        <begin position="28"/>
        <end position="526"/>
    </location>
</feature>
<evidence type="ECO:0000313" key="7">
    <source>
        <dbReference type="Proteomes" id="UP000235598"/>
    </source>
</evidence>
<comment type="caution">
    <text evidence="6">The sequence shown here is derived from an EMBL/GenBank/DDBJ whole genome shotgun (WGS) entry which is preliminary data.</text>
</comment>
<dbReference type="GO" id="GO:0016810">
    <property type="term" value="F:hydrolase activity, acting on carbon-nitrogen (but not peptide) bonds"/>
    <property type="evidence" value="ECO:0007669"/>
    <property type="project" value="InterPro"/>
</dbReference>
<evidence type="ECO:0000259" key="5">
    <source>
        <dbReference type="PROSITE" id="PS51677"/>
    </source>
</evidence>
<keyword evidence="2" id="KW-0378">Hydrolase</keyword>
<dbReference type="GO" id="GO:0046872">
    <property type="term" value="F:metal ion binding"/>
    <property type="evidence" value="ECO:0007669"/>
    <property type="project" value="UniProtKB-KW"/>
</dbReference>
<dbReference type="AlphaFoldDB" id="A0A2N6VLY5"/>
<feature type="signal peptide" evidence="4">
    <location>
        <begin position="1"/>
        <end position="27"/>
    </location>
</feature>
<reference evidence="6 7" key="1">
    <citation type="submission" date="2017-09" db="EMBL/GenBank/DDBJ databases">
        <title>Bacterial strain isolated from the female urinary microbiota.</title>
        <authorList>
            <person name="Thomas-White K."/>
            <person name="Kumar N."/>
            <person name="Forster S."/>
            <person name="Putonti C."/>
            <person name="Lawley T."/>
            <person name="Wolfe A.J."/>
        </authorList>
    </citation>
    <scope>NUCLEOTIDE SEQUENCE [LARGE SCALE GENOMIC DNA]</scope>
    <source>
        <strain evidence="6 7">UMB1301</strain>
    </source>
</reference>
<feature type="compositionally biased region" description="Low complexity" evidence="3">
    <location>
        <begin position="148"/>
        <end position="185"/>
    </location>
</feature>
<keyword evidence="4" id="KW-0732">Signal</keyword>
<evidence type="ECO:0000256" key="1">
    <source>
        <dbReference type="ARBA" id="ARBA00022723"/>
    </source>
</evidence>
<protein>
    <recommendedName>
        <fullName evidence="5">NodB homology domain-containing protein</fullName>
    </recommendedName>
</protein>
<dbReference type="SUPFAM" id="SSF88713">
    <property type="entry name" value="Glycoside hydrolase/deacetylase"/>
    <property type="match status" value="1"/>
</dbReference>
<sequence length="526" mass="56433">MLFKKMLASSALVATVLAGGVACTANAKDEERGEQGASTSYDGVPESVKERLQRLAIVKNKEGVSVDAQLVALNGAASLNEEVEKFALDQLEEGGAFAGKKTFTPAPTPASKQAELETFIREPDEKPEASDDSTAEAGGLTEPNSTSEPEGVTGGATETESTSTTEPTENETTAPGAEETAGADDTSADGDADVTLRNEIVFAGGKYVVSRVEALVKGEQSVKLLVTDLEADKTMPAKDMFTGETLPSDNDLDDLTFGKDALPSYKDQKKKYEELSDLGKEVADNGSKDVVKLDADSEEGSGFSCALAACVALTYDDGPGGNDLTDRLIKSYKKHNARATFFVIGKNVKEYPDEVKKMVDAGHEVGNHSYTHPILSKAGAKKAEKEIADTDKAIEDAGLEKPTLLRPPYGATNRKVDDVAGEHDKHVIMWDVDTLDWQTKSKPKTVAAVKQNVHPGSIVLMHSIHQPTVDATDDILKFLEDQGYSMVTVSELYRGSKFEVGKEYFCKGSHMEMCSTPDHPYVTKNS</sequence>